<evidence type="ECO:0000313" key="4">
    <source>
        <dbReference type="EMBL" id="QOP43346.1"/>
    </source>
</evidence>
<gene>
    <name evidence="4" type="ORF">FJR45_05035</name>
</gene>
<dbReference type="GO" id="GO:0005829">
    <property type="term" value="C:cytosol"/>
    <property type="evidence" value="ECO:0007669"/>
    <property type="project" value="TreeGrafter"/>
</dbReference>
<dbReference type="InterPro" id="IPR005269">
    <property type="entry name" value="LOG"/>
</dbReference>
<dbReference type="GO" id="GO:0009691">
    <property type="term" value="P:cytokinin biosynthetic process"/>
    <property type="evidence" value="ECO:0007669"/>
    <property type="project" value="InterPro"/>
</dbReference>
<dbReference type="EMBL" id="CP041235">
    <property type="protein sequence ID" value="QOP43346.1"/>
    <property type="molecule type" value="Genomic_DNA"/>
</dbReference>
<dbReference type="SUPFAM" id="SSF102405">
    <property type="entry name" value="MCP/YpsA-like"/>
    <property type="match status" value="1"/>
</dbReference>
<comment type="catalytic activity">
    <reaction evidence="1">
        <text>AMP + H2O = D-ribose 5-phosphate + adenine</text>
        <dbReference type="Rhea" id="RHEA:20129"/>
        <dbReference type="ChEBI" id="CHEBI:15377"/>
        <dbReference type="ChEBI" id="CHEBI:16708"/>
        <dbReference type="ChEBI" id="CHEBI:78346"/>
        <dbReference type="ChEBI" id="CHEBI:456215"/>
        <dbReference type="EC" id="3.2.2.4"/>
    </reaction>
</comment>
<dbReference type="AlphaFoldDB" id="A0A7M1B1E6"/>
<dbReference type="GO" id="GO:0008714">
    <property type="term" value="F:AMP nucleosidase activity"/>
    <property type="evidence" value="ECO:0007669"/>
    <property type="project" value="UniProtKB-EC"/>
</dbReference>
<keyword evidence="5" id="KW-1185">Reference proteome</keyword>
<name>A0A7M1B1E6_9BACT</name>
<protein>
    <recommendedName>
        <fullName evidence="3">AMP nucleosidase</fullName>
        <ecNumber evidence="2">3.2.2.4</ecNumber>
    </recommendedName>
    <alternativeName>
        <fullName evidence="3">AMP nucleosidase</fullName>
    </alternativeName>
</protein>
<evidence type="ECO:0000256" key="3">
    <source>
        <dbReference type="ARBA" id="ARBA00031983"/>
    </source>
</evidence>
<dbReference type="Pfam" id="PF03641">
    <property type="entry name" value="Lysine_decarbox"/>
    <property type="match status" value="1"/>
</dbReference>
<proteinExistence type="predicted"/>
<dbReference type="Gene3D" id="3.40.50.450">
    <property type="match status" value="1"/>
</dbReference>
<dbReference type="NCBIfam" id="TIGR00730">
    <property type="entry name" value="Rossman fold protein, TIGR00730 family"/>
    <property type="match status" value="1"/>
</dbReference>
<evidence type="ECO:0000256" key="1">
    <source>
        <dbReference type="ARBA" id="ARBA00000274"/>
    </source>
</evidence>
<dbReference type="Proteomes" id="UP000593719">
    <property type="component" value="Chromosome"/>
</dbReference>
<evidence type="ECO:0000313" key="5">
    <source>
        <dbReference type="Proteomes" id="UP000593719"/>
    </source>
</evidence>
<dbReference type="InterPro" id="IPR031100">
    <property type="entry name" value="LOG_fam"/>
</dbReference>
<dbReference type="PANTHER" id="PTHR43393">
    <property type="entry name" value="CYTOKININ RIBOSIDE 5'-MONOPHOSPHATE PHOSPHORIBOHYDROLASE"/>
    <property type="match status" value="1"/>
</dbReference>
<sequence length="301" mass="34331">MQKNKTVLPWEHPKLQEEDPQSLELIKTIMKSPTYAMAEEDKEFINSYEARGVRLELDYLKPELQMKKHGIEHTIVVFGSARIVEKETAMKRLSAIGEMLQKKPNNRDLLHELYVAERMVGKSIYYDDARKFGQLVGKSGKSAEDCRVTIMTGGGPGIMEAANRGAYDVGAKSIGLNIKLPHEQYPNPYITPDLCFLFHYFAIRKLHFLNRAKALVIYPGGFGTFDELFETLTLIQTRKSQTIPVILVGKSYWNKAIDFEFLKDEGVIAPQDTEIITFADNAEEAWQFILSWHQEQGTPLL</sequence>
<dbReference type="PANTHER" id="PTHR43393:SF3">
    <property type="entry name" value="LYSINE DECARBOXYLASE-LIKE PROTEIN"/>
    <property type="match status" value="1"/>
</dbReference>
<dbReference type="InterPro" id="IPR052341">
    <property type="entry name" value="LOG_family_nucleotidases"/>
</dbReference>
<evidence type="ECO:0000256" key="2">
    <source>
        <dbReference type="ARBA" id="ARBA00011985"/>
    </source>
</evidence>
<reference evidence="4 5" key="1">
    <citation type="submission" date="2019-06" db="EMBL/GenBank/DDBJ databases">
        <title>Sulfurimonas gotlandica sp. nov., a chemoautotrophic and psychrotolerant epsilonproteobacterium isolated from a pelagic redoxcline, and an emended description of the genus Sulfurimonas.</title>
        <authorList>
            <person name="Wang S."/>
            <person name="Jiang L."/>
            <person name="Shao Z."/>
        </authorList>
    </citation>
    <scope>NUCLEOTIDE SEQUENCE [LARGE SCALE GENOMIC DNA]</scope>
    <source>
        <strain evidence="4 5">S2-6</strain>
    </source>
</reference>
<dbReference type="KEGG" id="ssei:FJR45_05035"/>
<accession>A0A7M1B1E6</accession>
<dbReference type="EC" id="3.2.2.4" evidence="2"/>
<organism evidence="4 5">
    <name type="scientific">Sulfurimonas sediminis</name>
    <dbReference type="NCBI Taxonomy" id="2590020"/>
    <lineage>
        <taxon>Bacteria</taxon>
        <taxon>Pseudomonadati</taxon>
        <taxon>Campylobacterota</taxon>
        <taxon>Epsilonproteobacteria</taxon>
        <taxon>Campylobacterales</taxon>
        <taxon>Sulfurimonadaceae</taxon>
        <taxon>Sulfurimonas</taxon>
    </lineage>
</organism>
<dbReference type="RefSeq" id="WP_193151633.1">
    <property type="nucleotide sequence ID" value="NZ_CP041235.1"/>
</dbReference>